<keyword evidence="10" id="KW-1185">Reference proteome</keyword>
<evidence type="ECO:0000256" key="4">
    <source>
        <dbReference type="ARBA" id="ARBA00022475"/>
    </source>
</evidence>
<comment type="subcellular location">
    <subcellularLocation>
        <location evidence="1">Cell membrane</location>
        <topology evidence="1">Peripheral membrane protein</topology>
        <orientation evidence="1">Cytoplasmic side</orientation>
    </subcellularLocation>
</comment>
<evidence type="ECO:0000256" key="6">
    <source>
        <dbReference type="ARBA" id="ARBA00022779"/>
    </source>
</evidence>
<dbReference type="AlphaFoldDB" id="A0A1H5Z2B7"/>
<dbReference type="GO" id="GO:0005886">
    <property type="term" value="C:plasma membrane"/>
    <property type="evidence" value="ECO:0007669"/>
    <property type="project" value="UniProtKB-SubCell"/>
</dbReference>
<dbReference type="InterPro" id="IPR001543">
    <property type="entry name" value="FliN-like_C"/>
</dbReference>
<evidence type="ECO:0000256" key="7">
    <source>
        <dbReference type="ARBA" id="ARBA00023136"/>
    </source>
</evidence>
<protein>
    <recommendedName>
        <fullName evidence="3">Flagellar motor switch protein FliN</fullName>
    </recommendedName>
</protein>
<organism evidence="9 10">
    <name type="scientific">Thalassococcus halodurans</name>
    <dbReference type="NCBI Taxonomy" id="373675"/>
    <lineage>
        <taxon>Bacteria</taxon>
        <taxon>Pseudomonadati</taxon>
        <taxon>Pseudomonadota</taxon>
        <taxon>Alphaproteobacteria</taxon>
        <taxon>Rhodobacterales</taxon>
        <taxon>Roseobacteraceae</taxon>
        <taxon>Thalassococcus</taxon>
    </lineage>
</organism>
<dbReference type="EMBL" id="FNUZ01000003">
    <property type="protein sequence ID" value="SEG30210.1"/>
    <property type="molecule type" value="Genomic_DNA"/>
</dbReference>
<keyword evidence="9" id="KW-0282">Flagellum</keyword>
<evidence type="ECO:0000259" key="8">
    <source>
        <dbReference type="Pfam" id="PF01052"/>
    </source>
</evidence>
<reference evidence="9 10" key="1">
    <citation type="submission" date="2016-10" db="EMBL/GenBank/DDBJ databases">
        <authorList>
            <person name="de Groot N.N."/>
        </authorList>
    </citation>
    <scope>NUCLEOTIDE SEQUENCE [LARGE SCALE GENOMIC DNA]</scope>
    <source>
        <strain evidence="9 10">DSM 26915</strain>
    </source>
</reference>
<dbReference type="SUPFAM" id="SSF101801">
    <property type="entry name" value="Surface presentation of antigens (SPOA)"/>
    <property type="match status" value="1"/>
</dbReference>
<dbReference type="PRINTS" id="PR00956">
    <property type="entry name" value="FLGMOTORFLIN"/>
</dbReference>
<sequence>MDKTTQNGMFRPELQSLSSVPIEITVSVGRARPTVRDLTQFGVGSVLMLDKQVDDPVDLYVGDRLIGQGVLEVSEEDGRAQLSVRLVDIAELKDAT</sequence>
<feature type="domain" description="Flagellar motor switch protein FliN-like C-terminal" evidence="8">
    <location>
        <begin position="16"/>
        <end position="88"/>
    </location>
</feature>
<dbReference type="GO" id="GO:0071973">
    <property type="term" value="P:bacterial-type flagellum-dependent cell motility"/>
    <property type="evidence" value="ECO:0007669"/>
    <property type="project" value="InterPro"/>
</dbReference>
<evidence type="ECO:0000256" key="1">
    <source>
        <dbReference type="ARBA" id="ARBA00004413"/>
    </source>
</evidence>
<keyword evidence="5" id="KW-0145">Chemotaxis</keyword>
<dbReference type="Pfam" id="PF01052">
    <property type="entry name" value="FliMN_C"/>
    <property type="match status" value="1"/>
</dbReference>
<name>A0A1H5Z2B7_9RHOB</name>
<dbReference type="InterPro" id="IPR036429">
    <property type="entry name" value="SpoA-like_sf"/>
</dbReference>
<dbReference type="InterPro" id="IPR001172">
    <property type="entry name" value="FliN_T3SS_HrcQb"/>
</dbReference>
<dbReference type="RefSeq" id="WP_103910686.1">
    <property type="nucleotide sequence ID" value="NZ_FNUZ01000003.1"/>
</dbReference>
<gene>
    <name evidence="9" type="ORF">SAMN04488045_2372</name>
</gene>
<evidence type="ECO:0000256" key="5">
    <source>
        <dbReference type="ARBA" id="ARBA00022500"/>
    </source>
</evidence>
<dbReference type="InterPro" id="IPR051469">
    <property type="entry name" value="FliN/MopA/SpaO"/>
</dbReference>
<proteinExistence type="inferred from homology"/>
<keyword evidence="7" id="KW-0472">Membrane</keyword>
<dbReference type="GO" id="GO:0009425">
    <property type="term" value="C:bacterial-type flagellum basal body"/>
    <property type="evidence" value="ECO:0007669"/>
    <property type="project" value="InterPro"/>
</dbReference>
<keyword evidence="4" id="KW-1003">Cell membrane</keyword>
<dbReference type="Proteomes" id="UP000236752">
    <property type="component" value="Unassembled WGS sequence"/>
</dbReference>
<dbReference type="GO" id="GO:0003774">
    <property type="term" value="F:cytoskeletal motor activity"/>
    <property type="evidence" value="ECO:0007669"/>
    <property type="project" value="InterPro"/>
</dbReference>
<dbReference type="PANTHER" id="PTHR43484">
    <property type="match status" value="1"/>
</dbReference>
<dbReference type="PANTHER" id="PTHR43484:SF1">
    <property type="entry name" value="FLAGELLAR MOTOR SWITCH PROTEIN FLIN"/>
    <property type="match status" value="1"/>
</dbReference>
<keyword evidence="6" id="KW-0283">Flagellar rotation</keyword>
<evidence type="ECO:0000313" key="9">
    <source>
        <dbReference type="EMBL" id="SEG30210.1"/>
    </source>
</evidence>
<evidence type="ECO:0000256" key="2">
    <source>
        <dbReference type="ARBA" id="ARBA00009226"/>
    </source>
</evidence>
<dbReference type="GO" id="GO:0006935">
    <property type="term" value="P:chemotaxis"/>
    <property type="evidence" value="ECO:0007669"/>
    <property type="project" value="UniProtKB-KW"/>
</dbReference>
<evidence type="ECO:0000256" key="3">
    <source>
        <dbReference type="ARBA" id="ARBA00021897"/>
    </source>
</evidence>
<dbReference type="OrthoDB" id="9790303at2"/>
<keyword evidence="9" id="KW-0969">Cilium</keyword>
<comment type="similarity">
    <text evidence="2">Belongs to the FliN/MopA/SpaO family.</text>
</comment>
<dbReference type="Gene3D" id="2.30.330.10">
    <property type="entry name" value="SpoA-like"/>
    <property type="match status" value="1"/>
</dbReference>
<evidence type="ECO:0000313" key="10">
    <source>
        <dbReference type="Proteomes" id="UP000236752"/>
    </source>
</evidence>
<keyword evidence="9" id="KW-0966">Cell projection</keyword>
<accession>A0A1H5Z2B7</accession>